<feature type="domain" description="Flavin reductase like" evidence="4">
    <location>
        <begin position="11"/>
        <end position="148"/>
    </location>
</feature>
<evidence type="ECO:0000259" key="4">
    <source>
        <dbReference type="SMART" id="SM00903"/>
    </source>
</evidence>
<dbReference type="InterPro" id="IPR002563">
    <property type="entry name" value="Flavin_Rdtase-like_dom"/>
</dbReference>
<dbReference type="InterPro" id="IPR052174">
    <property type="entry name" value="Flavoredoxin"/>
</dbReference>
<sequence length="185" mass="20213">MKINVKPSTDLAPVSVVMVSCGDMEASDIVTIAWTGTVNSEPPMLSISVRPSRYSYELIRKTGEFVVNLVTKELLPVCDGCGVVSGRLVDKFDKFSLTKEACEKVRAPRIAESPVALECVVKNTVELGTHVMFVAEIVNVAVSEKYVSDNKRLFIPDGDLVAYVQNRYVATGKTLGTYGFSVKKE</sequence>
<dbReference type="RefSeq" id="WP_129226400.1">
    <property type="nucleotide sequence ID" value="NZ_SDOZ01000003.1"/>
</dbReference>
<dbReference type="InterPro" id="IPR012349">
    <property type="entry name" value="Split_barrel_FMN-bd"/>
</dbReference>
<dbReference type="PANTHER" id="PTHR43567">
    <property type="entry name" value="FLAVOREDOXIN-RELATED-RELATED"/>
    <property type="match status" value="1"/>
</dbReference>
<dbReference type="GO" id="GO:0016646">
    <property type="term" value="F:oxidoreductase activity, acting on the CH-NH group of donors, NAD or NADP as acceptor"/>
    <property type="evidence" value="ECO:0007669"/>
    <property type="project" value="UniProtKB-ARBA"/>
</dbReference>
<organism evidence="5 6">
    <name type="scientific">Candidatus Borkfalkia ceftriaxoniphila</name>
    <dbReference type="NCBI Taxonomy" id="2508949"/>
    <lineage>
        <taxon>Bacteria</taxon>
        <taxon>Bacillati</taxon>
        <taxon>Bacillota</taxon>
        <taxon>Clostridia</taxon>
        <taxon>Christensenellales</taxon>
        <taxon>Christensenellaceae</taxon>
        <taxon>Candidatus Borkfalkia</taxon>
    </lineage>
</organism>
<protein>
    <submittedName>
        <fullName evidence="5">Flavin reductase family protein</fullName>
    </submittedName>
</protein>
<dbReference type="Proteomes" id="UP000291269">
    <property type="component" value="Unassembled WGS sequence"/>
</dbReference>
<dbReference type="Pfam" id="PF01613">
    <property type="entry name" value="Flavin_Reduct"/>
    <property type="match status" value="1"/>
</dbReference>
<name>A0A4Q2K5F2_9FIRM</name>
<evidence type="ECO:0000256" key="1">
    <source>
        <dbReference type="ARBA" id="ARBA00001917"/>
    </source>
</evidence>
<dbReference type="AlphaFoldDB" id="A0A4Q2K5F2"/>
<dbReference type="GO" id="GO:0010181">
    <property type="term" value="F:FMN binding"/>
    <property type="evidence" value="ECO:0007669"/>
    <property type="project" value="InterPro"/>
</dbReference>
<dbReference type="OrthoDB" id="9794638at2"/>
<gene>
    <name evidence="5" type="ORF">ESZ91_08905</name>
</gene>
<reference evidence="5 6" key="1">
    <citation type="journal article" date="2019" name="Gut">
        <title>Antibiotics-induced monodominance of a novel gut bacterial order.</title>
        <authorList>
            <person name="Hildebrand F."/>
            <person name="Moitinho-Silva L."/>
            <person name="Blasche S."/>
            <person name="Jahn M.T."/>
            <person name="Gossmann T.I."/>
            <person name="Heuerta-Cepas J."/>
            <person name="Hercog R."/>
            <person name="Luetge M."/>
            <person name="Bahram M."/>
            <person name="Pryszlak A."/>
            <person name="Alves R.J."/>
            <person name="Waszak S.M."/>
            <person name="Zhu A."/>
            <person name="Ye L."/>
            <person name="Costea P.I."/>
            <person name="Aalvink S."/>
            <person name="Belzer C."/>
            <person name="Forslund S.K."/>
            <person name="Sunagawa S."/>
            <person name="Hentschel U."/>
            <person name="Merten C."/>
            <person name="Patil K.R."/>
            <person name="Benes V."/>
            <person name="Bork P."/>
        </authorList>
    </citation>
    <scope>NUCLEOTIDE SEQUENCE [LARGE SCALE GENOMIC DNA]</scope>
    <source>
        <strain evidence="5 6">HDS1380</strain>
    </source>
</reference>
<comment type="cofactor">
    <cofactor evidence="1">
        <name>FMN</name>
        <dbReference type="ChEBI" id="CHEBI:58210"/>
    </cofactor>
</comment>
<evidence type="ECO:0000256" key="2">
    <source>
        <dbReference type="ARBA" id="ARBA00022630"/>
    </source>
</evidence>
<dbReference type="PROSITE" id="PS51257">
    <property type="entry name" value="PROKAR_LIPOPROTEIN"/>
    <property type="match status" value="1"/>
</dbReference>
<evidence type="ECO:0000313" key="5">
    <source>
        <dbReference type="EMBL" id="RXZ58168.1"/>
    </source>
</evidence>
<keyword evidence="2" id="KW-0285">Flavoprotein</keyword>
<proteinExistence type="inferred from homology"/>
<comment type="caution">
    <text evidence="5">The sequence shown here is derived from an EMBL/GenBank/DDBJ whole genome shotgun (WGS) entry which is preliminary data.</text>
</comment>
<dbReference type="SMART" id="SM00903">
    <property type="entry name" value="Flavin_Reduct"/>
    <property type="match status" value="1"/>
</dbReference>
<dbReference type="Gene3D" id="2.30.110.10">
    <property type="entry name" value="Electron Transport, Fmn-binding Protein, Chain A"/>
    <property type="match status" value="1"/>
</dbReference>
<comment type="similarity">
    <text evidence="3">Belongs to the flavoredoxin family.</text>
</comment>
<dbReference type="SUPFAM" id="SSF50475">
    <property type="entry name" value="FMN-binding split barrel"/>
    <property type="match status" value="1"/>
</dbReference>
<keyword evidence="6" id="KW-1185">Reference proteome</keyword>
<dbReference type="EMBL" id="SDOZ01000003">
    <property type="protein sequence ID" value="RXZ58168.1"/>
    <property type="molecule type" value="Genomic_DNA"/>
</dbReference>
<evidence type="ECO:0000313" key="6">
    <source>
        <dbReference type="Proteomes" id="UP000291269"/>
    </source>
</evidence>
<evidence type="ECO:0000256" key="3">
    <source>
        <dbReference type="ARBA" id="ARBA00038054"/>
    </source>
</evidence>
<accession>A0A4Q2K5F2</accession>
<dbReference type="PANTHER" id="PTHR43567:SF1">
    <property type="entry name" value="FLAVOREDOXIN"/>
    <property type="match status" value="1"/>
</dbReference>